<comment type="caution">
    <text evidence="3">The sequence shown here is derived from an EMBL/GenBank/DDBJ whole genome shotgun (WGS) entry which is preliminary data.</text>
</comment>
<dbReference type="InterPro" id="IPR035986">
    <property type="entry name" value="PKD_dom_sf"/>
</dbReference>
<sequence length="324" mass="34731">MSSFIMSPMHSASAESCTGVFCEDSDVEDENPYFGVEGEEPGDNPSNGSVGQQDVDSSYSPEGQEVVSSSGSNGNGPDRLITIIQVYCMDIEGVAMQDCLEAEQSACVEPGSQWVVRARFPADDFEALDRVGQPFCSSPGDTVVDDPAAGVREAPPMPVVTLADFRRLGIAPSQIESDSGGFGLIRANTNFYATEEPQTLETMMLGQAVAIQAVPVRWTWDFGDGSEKLSNPFPGGPQREFNQETTTSHAYQDTGEFPVSLTTSYRGQFQVNGGPWIAIPGVAEVPSDPVVADIWRSKSKNVAEDCVENPQGWACGDPFIDDEG</sequence>
<dbReference type="Proteomes" id="UP001484097">
    <property type="component" value="Unassembled WGS sequence"/>
</dbReference>
<feature type="domain" description="PKD" evidence="2">
    <location>
        <begin position="215"/>
        <end position="264"/>
    </location>
</feature>
<evidence type="ECO:0000313" key="3">
    <source>
        <dbReference type="EMBL" id="MEO9246270.1"/>
    </source>
</evidence>
<dbReference type="RefSeq" id="WP_347918225.1">
    <property type="nucleotide sequence ID" value="NZ_JBDXMX010000001.1"/>
</dbReference>
<protein>
    <submittedName>
        <fullName evidence="3">PKD domain-containing protein</fullName>
    </submittedName>
</protein>
<evidence type="ECO:0000313" key="4">
    <source>
        <dbReference type="Proteomes" id="UP001484097"/>
    </source>
</evidence>
<feature type="compositionally biased region" description="Low complexity" evidence="1">
    <location>
        <begin position="60"/>
        <end position="74"/>
    </location>
</feature>
<dbReference type="InterPro" id="IPR000601">
    <property type="entry name" value="PKD_dom"/>
</dbReference>
<evidence type="ECO:0000256" key="1">
    <source>
        <dbReference type="SAM" id="MobiDB-lite"/>
    </source>
</evidence>
<dbReference type="PROSITE" id="PS50093">
    <property type="entry name" value="PKD"/>
    <property type="match status" value="1"/>
</dbReference>
<accession>A0ABV0IDN5</accession>
<dbReference type="CDD" id="cd00146">
    <property type="entry name" value="PKD"/>
    <property type="match status" value="1"/>
</dbReference>
<proteinExistence type="predicted"/>
<dbReference type="InterPro" id="IPR013783">
    <property type="entry name" value="Ig-like_fold"/>
</dbReference>
<organism evidence="3 4">
    <name type="scientific">Citricoccus nitrophenolicus</name>
    <dbReference type="NCBI Taxonomy" id="863575"/>
    <lineage>
        <taxon>Bacteria</taxon>
        <taxon>Bacillati</taxon>
        <taxon>Actinomycetota</taxon>
        <taxon>Actinomycetes</taxon>
        <taxon>Micrococcales</taxon>
        <taxon>Micrococcaceae</taxon>
        <taxon>Citricoccus</taxon>
    </lineage>
</organism>
<dbReference type="EMBL" id="JBDXMX010000001">
    <property type="protein sequence ID" value="MEO9246270.1"/>
    <property type="molecule type" value="Genomic_DNA"/>
</dbReference>
<reference evidence="3 4" key="1">
    <citation type="submission" date="2024-05" db="EMBL/GenBank/DDBJ databases">
        <authorList>
            <person name="Yi C."/>
        </authorList>
    </citation>
    <scope>NUCLEOTIDE SEQUENCE [LARGE SCALE GENOMIC DNA]</scope>
    <source>
        <strain evidence="3 4">XS13</strain>
    </source>
</reference>
<dbReference type="Gene3D" id="2.60.40.10">
    <property type="entry name" value="Immunoglobulins"/>
    <property type="match status" value="1"/>
</dbReference>
<feature type="compositionally biased region" description="Polar residues" evidence="1">
    <location>
        <begin position="44"/>
        <end position="59"/>
    </location>
</feature>
<dbReference type="SUPFAM" id="SSF49299">
    <property type="entry name" value="PKD domain"/>
    <property type="match status" value="1"/>
</dbReference>
<feature type="region of interest" description="Disordered" evidence="1">
    <location>
        <begin position="28"/>
        <end position="74"/>
    </location>
</feature>
<keyword evidence="4" id="KW-1185">Reference proteome</keyword>
<name>A0ABV0IDN5_9MICC</name>
<dbReference type="Pfam" id="PF00801">
    <property type="entry name" value="PKD"/>
    <property type="match status" value="1"/>
</dbReference>
<feature type="compositionally biased region" description="Acidic residues" evidence="1">
    <location>
        <begin position="28"/>
        <end position="42"/>
    </location>
</feature>
<evidence type="ECO:0000259" key="2">
    <source>
        <dbReference type="PROSITE" id="PS50093"/>
    </source>
</evidence>
<gene>
    <name evidence="3" type="ORF">ABDK96_01070</name>
</gene>